<feature type="compositionally biased region" description="Acidic residues" evidence="1">
    <location>
        <begin position="104"/>
        <end position="113"/>
    </location>
</feature>
<evidence type="ECO:0008006" key="4">
    <source>
        <dbReference type="Google" id="ProtNLM"/>
    </source>
</evidence>
<feature type="compositionally biased region" description="Low complexity" evidence="1">
    <location>
        <begin position="187"/>
        <end position="198"/>
    </location>
</feature>
<proteinExistence type="predicted"/>
<feature type="region of interest" description="Disordered" evidence="1">
    <location>
        <begin position="526"/>
        <end position="558"/>
    </location>
</feature>
<feature type="region of interest" description="Disordered" evidence="1">
    <location>
        <begin position="53"/>
        <end position="84"/>
    </location>
</feature>
<feature type="region of interest" description="Disordered" evidence="1">
    <location>
        <begin position="724"/>
        <end position="772"/>
    </location>
</feature>
<feature type="region of interest" description="Disordered" evidence="1">
    <location>
        <begin position="590"/>
        <end position="642"/>
    </location>
</feature>
<feature type="compositionally biased region" description="Basic and acidic residues" evidence="1">
    <location>
        <begin position="267"/>
        <end position="279"/>
    </location>
</feature>
<feature type="compositionally biased region" description="Low complexity" evidence="1">
    <location>
        <begin position="120"/>
        <end position="135"/>
    </location>
</feature>
<feature type="region of interest" description="Disordered" evidence="1">
    <location>
        <begin position="425"/>
        <end position="464"/>
    </location>
</feature>
<dbReference type="EMBL" id="JAVFWL010000002">
    <property type="protein sequence ID" value="KAK6738141.1"/>
    <property type="molecule type" value="Genomic_DNA"/>
</dbReference>
<feature type="compositionally biased region" description="Basic and acidic residues" evidence="1">
    <location>
        <begin position="443"/>
        <end position="455"/>
    </location>
</feature>
<feature type="region of interest" description="Disordered" evidence="1">
    <location>
        <begin position="265"/>
        <end position="297"/>
    </location>
</feature>
<feature type="compositionally biased region" description="Polar residues" evidence="1">
    <location>
        <begin position="18"/>
        <end position="28"/>
    </location>
</feature>
<comment type="caution">
    <text evidence="2">The sequence shown here is derived from an EMBL/GenBank/DDBJ whole genome shotgun (WGS) entry which is preliminary data.</text>
</comment>
<feature type="region of interest" description="Disordered" evidence="1">
    <location>
        <begin position="1"/>
        <end position="37"/>
    </location>
</feature>
<feature type="compositionally biased region" description="Polar residues" evidence="1">
    <location>
        <begin position="799"/>
        <end position="817"/>
    </location>
</feature>
<feature type="compositionally biased region" description="Basic and acidic residues" evidence="1">
    <location>
        <begin position="787"/>
        <end position="798"/>
    </location>
</feature>
<protein>
    <recommendedName>
        <fullName evidence="4">Zinc-finger domain-containing protein</fullName>
    </recommendedName>
</protein>
<keyword evidence="3" id="KW-1185">Reference proteome</keyword>
<organism evidence="2 3">
    <name type="scientific">Necator americanus</name>
    <name type="common">Human hookworm</name>
    <dbReference type="NCBI Taxonomy" id="51031"/>
    <lineage>
        <taxon>Eukaryota</taxon>
        <taxon>Metazoa</taxon>
        <taxon>Ecdysozoa</taxon>
        <taxon>Nematoda</taxon>
        <taxon>Chromadorea</taxon>
        <taxon>Rhabditida</taxon>
        <taxon>Rhabditina</taxon>
        <taxon>Rhabditomorpha</taxon>
        <taxon>Strongyloidea</taxon>
        <taxon>Ancylostomatidae</taxon>
        <taxon>Bunostominae</taxon>
        <taxon>Necator</taxon>
    </lineage>
</organism>
<evidence type="ECO:0000256" key="1">
    <source>
        <dbReference type="SAM" id="MobiDB-lite"/>
    </source>
</evidence>
<feature type="region of interest" description="Disordered" evidence="1">
    <location>
        <begin position="98"/>
        <end position="232"/>
    </location>
</feature>
<reference evidence="2 3" key="1">
    <citation type="submission" date="2023-08" db="EMBL/GenBank/DDBJ databases">
        <title>A Necator americanus chromosomal reference genome.</title>
        <authorList>
            <person name="Ilik V."/>
            <person name="Petrzelkova K.J."/>
            <person name="Pardy F."/>
            <person name="Fuh T."/>
            <person name="Niatou-Singa F.S."/>
            <person name="Gouil Q."/>
            <person name="Baker L."/>
            <person name="Ritchie M.E."/>
            <person name="Jex A.R."/>
            <person name="Gazzola D."/>
            <person name="Li H."/>
            <person name="Toshio Fujiwara R."/>
            <person name="Zhan B."/>
            <person name="Aroian R.V."/>
            <person name="Pafco B."/>
            <person name="Schwarz E.M."/>
        </authorList>
    </citation>
    <scope>NUCLEOTIDE SEQUENCE [LARGE SCALE GENOMIC DNA]</scope>
    <source>
        <strain evidence="2 3">Aroian</strain>
        <tissue evidence="2">Whole animal</tissue>
    </source>
</reference>
<feature type="compositionally biased region" description="Basic residues" evidence="1">
    <location>
        <begin position="145"/>
        <end position="163"/>
    </location>
</feature>
<evidence type="ECO:0000313" key="2">
    <source>
        <dbReference type="EMBL" id="KAK6738141.1"/>
    </source>
</evidence>
<feature type="compositionally biased region" description="Low complexity" evidence="1">
    <location>
        <begin position="621"/>
        <end position="642"/>
    </location>
</feature>
<sequence length="959" mass="106780">MALLNKDGAKEDFHSEPAVNQSKSLENSSDSERAEKEIDRIIAEAFMLEPHCSGATLPSISGPIAQAESGGSRTEFEDEDPETLSMRLNLIESLQSKLKSVEKEDGEVSDEDTLSGTQISSLLPKSESSGLSSSRSKPEADLSSRKRSRKRENSKSRAKRRSVDKRSSIRTIENGKHHSTPRTYLNSGKSTKSTVLVSKSREREHKSRGSSNTYSTHSRRSRKSDRDATKVKNELAGLKQLVPELSITLPVERRSPDSVGVVVTTSKDAHKATAERVVDTSKSANAGENRSIKRVRDSRPHLSITVNGFSGSGEKPDAETRPFIERLQLPEDSHFTQNCSSTPRPSPRISIRNFTSETINADTDIPLPPPPAPPNPIPMPLYGDNDFLILPPPPAPPIFPQTVGMLEKCNPSSITVQVREGGARVAQLSSNTRMSDATTSSYKRPEAGSARHMEEPPPPPPISTEHFPDNYEDVGMDVESSRSSCVSDCEHVDDRGIASPRHRLFSDSDEAQLREMLLNQVTQHRKRLAESTAQSSSASCDGRPEEETQNQPTCSNEEGKKFDVKNVFPQAKSEVNTWNALKDSELYASSTLKDSSNTEENRRNSFEGLPKRRKLDDSGVSEEYYSLRSPPSSSLSSLESMLRENQSQLNELDSQISRRMSLLHSSLLRRTELKKQLAELEADIDAERTGCRLLMQRRNSIRRAVERYEECKLDLLLENEWRLPNGSTENTQKNDDSSPVEETGNASQSGGSSTRPSEENSSQEHVLSHEEEQMRLKLLARIRKDVIAPSQQEREEQGRSTPSGSVEEYCNQSTQTPIREKSAEEMVLPLYRSDSFPERLKRFVGIPPDMSVTTDCPSENSGEKCTDVFCKSAHGKDEELSPDDVLSMMISYAPGLVDSIEDSDLSRQVDALKAKRLPHERFGIFARRLLDELPPSKRPTRIGGSLENNEDDERIRVLL</sequence>
<evidence type="ECO:0000313" key="3">
    <source>
        <dbReference type="Proteomes" id="UP001303046"/>
    </source>
</evidence>
<feature type="compositionally biased region" description="Polar residues" evidence="1">
    <location>
        <begin position="744"/>
        <end position="765"/>
    </location>
</feature>
<feature type="compositionally biased region" description="Polar residues" evidence="1">
    <location>
        <begin position="427"/>
        <end position="442"/>
    </location>
</feature>
<name>A0ABR1CIA1_NECAM</name>
<dbReference type="Proteomes" id="UP001303046">
    <property type="component" value="Unassembled WGS sequence"/>
</dbReference>
<accession>A0ABR1CIA1</accession>
<gene>
    <name evidence="2" type="primary">Necator_chrII.g8117</name>
    <name evidence="2" type="ORF">RB195_020323</name>
</gene>
<feature type="region of interest" description="Disordered" evidence="1">
    <location>
        <begin position="787"/>
        <end position="818"/>
    </location>
</feature>